<keyword evidence="2" id="KW-1185">Reference proteome</keyword>
<reference evidence="1 2" key="1">
    <citation type="submission" date="2024-03" db="EMBL/GenBank/DDBJ databases">
        <title>Human intestinal bacterial collection.</title>
        <authorList>
            <person name="Pauvert C."/>
            <person name="Hitch T.C.A."/>
            <person name="Clavel T."/>
        </authorList>
    </citation>
    <scope>NUCLEOTIDE SEQUENCE [LARGE SCALE GENOMIC DNA]</scope>
    <source>
        <strain evidence="1 2">CLA-SR-H021</strain>
    </source>
</reference>
<dbReference type="RefSeq" id="WP_008716725.1">
    <property type="nucleotide sequence ID" value="NZ_JAJFEB010000007.1"/>
</dbReference>
<comment type="caution">
    <text evidence="1">The sequence shown here is derived from an EMBL/GenBank/DDBJ whole genome shotgun (WGS) entry which is preliminary data.</text>
</comment>
<gene>
    <name evidence="1" type="ORF">WMQ36_14660</name>
</gene>
<dbReference type="Proteomes" id="UP001454086">
    <property type="component" value="Unassembled WGS sequence"/>
</dbReference>
<organism evidence="1 2">
    <name type="scientific">Enterocloster hominis</name>
    <name type="common">ex Hitch et al. 2024</name>
    <dbReference type="NCBI Taxonomy" id="1917870"/>
    <lineage>
        <taxon>Bacteria</taxon>
        <taxon>Bacillati</taxon>
        <taxon>Bacillota</taxon>
        <taxon>Clostridia</taxon>
        <taxon>Lachnospirales</taxon>
        <taxon>Lachnospiraceae</taxon>
        <taxon>Enterocloster</taxon>
    </lineage>
</organism>
<name>A0ABV1D742_9FIRM</name>
<evidence type="ECO:0000313" key="2">
    <source>
        <dbReference type="Proteomes" id="UP001454086"/>
    </source>
</evidence>
<dbReference type="EMBL" id="JBBMFM010000054">
    <property type="protein sequence ID" value="MEQ2426215.1"/>
    <property type="molecule type" value="Genomic_DNA"/>
</dbReference>
<proteinExistence type="predicted"/>
<protein>
    <submittedName>
        <fullName evidence="1">Uncharacterized protein</fullName>
    </submittedName>
</protein>
<accession>A0ABV1D742</accession>
<evidence type="ECO:0000313" key="1">
    <source>
        <dbReference type="EMBL" id="MEQ2426215.1"/>
    </source>
</evidence>
<sequence>MGKYIACICEGGAERAILDLLLENNKLIFEKENLIEEEILRCRKGKDFEERYLKKGFSEKITVYRVLDSRRENFKLSPAYAKKVDVINVITAPEIEMLIILNEGLYSEFKKSGIKPSEFCKAKMKGKEIKSYDFVKAYFSNVDILIHAIYEYRRVSNVRNGEWTISDLLNREEGK</sequence>